<dbReference type="PANTHER" id="PTHR43065:SF46">
    <property type="entry name" value="C4-DICARBOXYLATE TRANSPORT SENSOR PROTEIN DCTB"/>
    <property type="match status" value="1"/>
</dbReference>
<dbReference type="InterPro" id="IPR035965">
    <property type="entry name" value="PAS-like_dom_sf"/>
</dbReference>
<reference evidence="18" key="1">
    <citation type="journal article" date="2019" name="Int. J. Syst. Evol. Microbiol.">
        <title>The Global Catalogue of Microorganisms (GCM) 10K type strain sequencing project: providing services to taxonomists for standard genome sequencing and annotation.</title>
        <authorList>
            <consortium name="The Broad Institute Genomics Platform"/>
            <consortium name="The Broad Institute Genome Sequencing Center for Infectious Disease"/>
            <person name="Wu L."/>
            <person name="Ma J."/>
        </authorList>
    </citation>
    <scope>NUCLEOTIDE SEQUENCE [LARGE SCALE GENOMIC DNA]</scope>
    <source>
        <strain evidence="18">JCM 17304</strain>
    </source>
</reference>
<keyword evidence="18" id="KW-1185">Reference proteome</keyword>
<keyword evidence="13 15" id="KW-0472">Membrane</keyword>
<keyword evidence="5" id="KW-0597">Phosphoprotein</keyword>
<evidence type="ECO:0000313" key="17">
    <source>
        <dbReference type="EMBL" id="GAA4089547.1"/>
    </source>
</evidence>
<keyword evidence="9" id="KW-0418">Kinase</keyword>
<evidence type="ECO:0000256" key="14">
    <source>
        <dbReference type="SAM" id="Coils"/>
    </source>
</evidence>
<proteinExistence type="predicted"/>
<evidence type="ECO:0000259" key="16">
    <source>
        <dbReference type="PROSITE" id="PS50109"/>
    </source>
</evidence>
<evidence type="ECO:0000256" key="10">
    <source>
        <dbReference type="ARBA" id="ARBA00022840"/>
    </source>
</evidence>
<dbReference type="Pfam" id="PF02518">
    <property type="entry name" value="HATPase_c"/>
    <property type="match status" value="1"/>
</dbReference>
<evidence type="ECO:0000256" key="13">
    <source>
        <dbReference type="ARBA" id="ARBA00023136"/>
    </source>
</evidence>
<dbReference type="SUPFAM" id="SSF55785">
    <property type="entry name" value="PYP-like sensor domain (PAS domain)"/>
    <property type="match status" value="1"/>
</dbReference>
<dbReference type="SUPFAM" id="SSF47384">
    <property type="entry name" value="Homodimeric domain of signal transducing histidine kinase"/>
    <property type="match status" value="1"/>
</dbReference>
<evidence type="ECO:0000256" key="5">
    <source>
        <dbReference type="ARBA" id="ARBA00022553"/>
    </source>
</evidence>
<evidence type="ECO:0000256" key="9">
    <source>
        <dbReference type="ARBA" id="ARBA00022777"/>
    </source>
</evidence>
<keyword evidence="7 15" id="KW-0812">Transmembrane</keyword>
<evidence type="ECO:0000256" key="4">
    <source>
        <dbReference type="ARBA" id="ARBA00022475"/>
    </source>
</evidence>
<keyword evidence="11 15" id="KW-1133">Transmembrane helix</keyword>
<evidence type="ECO:0000256" key="6">
    <source>
        <dbReference type="ARBA" id="ARBA00022679"/>
    </source>
</evidence>
<keyword evidence="6" id="KW-0808">Transferase</keyword>
<dbReference type="EC" id="2.7.13.3" evidence="3"/>
<dbReference type="SMART" id="SM00387">
    <property type="entry name" value="HATPase_c"/>
    <property type="match status" value="1"/>
</dbReference>
<dbReference type="GO" id="GO:0005524">
    <property type="term" value="F:ATP binding"/>
    <property type="evidence" value="ECO:0007669"/>
    <property type="project" value="UniProtKB-KW"/>
</dbReference>
<dbReference type="PRINTS" id="PR00344">
    <property type="entry name" value="BCTRLSENSOR"/>
</dbReference>
<evidence type="ECO:0000256" key="12">
    <source>
        <dbReference type="ARBA" id="ARBA00023012"/>
    </source>
</evidence>
<evidence type="ECO:0000313" key="18">
    <source>
        <dbReference type="Proteomes" id="UP001500392"/>
    </source>
</evidence>
<dbReference type="Gene3D" id="3.30.450.20">
    <property type="entry name" value="PAS domain"/>
    <property type="match status" value="3"/>
</dbReference>
<keyword evidence="4" id="KW-1003">Cell membrane</keyword>
<dbReference type="Gene3D" id="3.30.565.10">
    <property type="entry name" value="Histidine kinase-like ATPase, C-terminal domain"/>
    <property type="match status" value="1"/>
</dbReference>
<feature type="domain" description="Histidine kinase" evidence="16">
    <location>
        <begin position="457"/>
        <end position="680"/>
    </location>
</feature>
<dbReference type="Proteomes" id="UP001500392">
    <property type="component" value="Unassembled WGS sequence"/>
</dbReference>
<dbReference type="CDD" id="cd00082">
    <property type="entry name" value="HisKA"/>
    <property type="match status" value="1"/>
</dbReference>
<dbReference type="InterPro" id="IPR003661">
    <property type="entry name" value="HisK_dim/P_dom"/>
</dbReference>
<dbReference type="InterPro" id="IPR003594">
    <property type="entry name" value="HATPase_dom"/>
</dbReference>
<evidence type="ECO:0000256" key="7">
    <source>
        <dbReference type="ARBA" id="ARBA00022692"/>
    </source>
</evidence>
<comment type="subcellular location">
    <subcellularLocation>
        <location evidence="2">Cell membrane</location>
        <topology evidence="2">Multi-pass membrane protein</topology>
    </subcellularLocation>
</comment>
<dbReference type="PANTHER" id="PTHR43065">
    <property type="entry name" value="SENSOR HISTIDINE KINASE"/>
    <property type="match status" value="1"/>
</dbReference>
<comment type="catalytic activity">
    <reaction evidence="1">
        <text>ATP + protein L-histidine = ADP + protein N-phospho-L-histidine.</text>
        <dbReference type="EC" id="2.7.13.3"/>
    </reaction>
</comment>
<dbReference type="CDD" id="cd12914">
    <property type="entry name" value="PDC1_DGC_like"/>
    <property type="match status" value="1"/>
</dbReference>
<evidence type="ECO:0000256" key="2">
    <source>
        <dbReference type="ARBA" id="ARBA00004651"/>
    </source>
</evidence>
<comment type="caution">
    <text evidence="17">The sequence shown here is derived from an EMBL/GenBank/DDBJ whole genome shotgun (WGS) entry which is preliminary data.</text>
</comment>
<protein>
    <recommendedName>
        <fullName evidence="3">histidine kinase</fullName>
        <ecNumber evidence="3">2.7.13.3</ecNumber>
    </recommendedName>
</protein>
<dbReference type="SUPFAM" id="SSF103190">
    <property type="entry name" value="Sensory domain-like"/>
    <property type="match status" value="1"/>
</dbReference>
<sequence>MRREIGLAKTASLQRLGVYKTSLLATIDRYQYLPQVLASDPRVVAALRNSSDQKVVPAEPSSISFLLKNINRQAGSDEIFLLNSAGVTNYTSNYDTATSFAGSNYGFRPYFRDAMAGVSDVYFAVGATSGRPGLFLSAPVLSESGQTLGVIVIKINLRILEQSWQVSGDSVWVTDEKGIIFLASTEKWRYFSMQPLSVGTQSELAQTLQYGKRSVEPLQRLVDWQADDWSTFNLKRSGPQVVFASPIESYAWHMHLRMPLAQFRAQLRRKQGLIILFYAGIAIGSLFYRERRRRTHAQNALAQLTAERESHQRAIIQNTDVGLLNLNAQFEPLFLNEQARTLFKLENEKGFNTPADLIQPWDPEKAGVGACRAEGVRSDGSRFPVMYTLNAIRAGEQREFILTVQDVTELTVAQQALQEANRVLEHRVEERTRELEDAQAALAQNQKLAALGRMSAAIAHEINQPITALSNYVASSQVLLARKRFDSVSENFLKIEALLERLSKLSRQLRIFAGKRNSGSASVSLQAPVRYALELLGPRFATEQVECELLLSQNRLDYLVQANAMVLEQIVVNLLTNAIDAVTGQEDSRIEIRLTELPALRQGKLPKRISLSIEDNGHGMSEDQLGHVFEPFFTTKPMGKGLGLGLAISYSLARDIGADLTVSSCIGRGTCFTLILPTTN</sequence>
<name>A0ABP7WJA0_9GAMM</name>
<dbReference type="InterPro" id="IPR005467">
    <property type="entry name" value="His_kinase_dom"/>
</dbReference>
<dbReference type="InterPro" id="IPR036890">
    <property type="entry name" value="HATPase_C_sf"/>
</dbReference>
<dbReference type="PIRSF" id="PIRSF036431">
    <property type="entry name" value="STHK_DctB"/>
    <property type="match status" value="1"/>
</dbReference>
<feature type="transmembrane region" description="Helical" evidence="15">
    <location>
        <begin position="272"/>
        <end position="288"/>
    </location>
</feature>
<keyword evidence="8" id="KW-0547">Nucleotide-binding</keyword>
<evidence type="ECO:0000256" key="3">
    <source>
        <dbReference type="ARBA" id="ARBA00012438"/>
    </source>
</evidence>
<dbReference type="PROSITE" id="PS50109">
    <property type="entry name" value="HIS_KIN"/>
    <property type="match status" value="1"/>
</dbReference>
<organism evidence="17 18">
    <name type="scientific">Zhongshania borealis</name>
    <dbReference type="NCBI Taxonomy" id="889488"/>
    <lineage>
        <taxon>Bacteria</taxon>
        <taxon>Pseudomonadati</taxon>
        <taxon>Pseudomonadota</taxon>
        <taxon>Gammaproteobacteria</taxon>
        <taxon>Cellvibrionales</taxon>
        <taxon>Spongiibacteraceae</taxon>
        <taxon>Zhongshania</taxon>
    </lineage>
</organism>
<dbReference type="InterPro" id="IPR029151">
    <property type="entry name" value="Sensor-like_sf"/>
</dbReference>
<accession>A0ABP7WJA0</accession>
<dbReference type="InterPro" id="IPR004358">
    <property type="entry name" value="Sig_transdc_His_kin-like_C"/>
</dbReference>
<evidence type="ECO:0000256" key="8">
    <source>
        <dbReference type="ARBA" id="ARBA00022741"/>
    </source>
</evidence>
<feature type="coiled-coil region" evidence="14">
    <location>
        <begin position="414"/>
        <end position="448"/>
    </location>
</feature>
<keyword evidence="10 17" id="KW-0067">ATP-binding</keyword>
<dbReference type="InterPro" id="IPR036097">
    <property type="entry name" value="HisK_dim/P_sf"/>
</dbReference>
<dbReference type="InterPro" id="IPR033479">
    <property type="entry name" value="dCache_1"/>
</dbReference>
<gene>
    <name evidence="17" type="ORF">GCM10022414_10710</name>
</gene>
<dbReference type="SUPFAM" id="SSF55874">
    <property type="entry name" value="ATPase domain of HSP90 chaperone/DNA topoisomerase II/histidine kinase"/>
    <property type="match status" value="1"/>
</dbReference>
<evidence type="ECO:0000256" key="15">
    <source>
        <dbReference type="SAM" id="Phobius"/>
    </source>
</evidence>
<keyword evidence="14" id="KW-0175">Coiled coil</keyword>
<dbReference type="Gene3D" id="1.10.287.130">
    <property type="match status" value="1"/>
</dbReference>
<evidence type="ECO:0000256" key="1">
    <source>
        <dbReference type="ARBA" id="ARBA00000085"/>
    </source>
</evidence>
<keyword evidence="12" id="KW-0902">Two-component regulatory system</keyword>
<dbReference type="Pfam" id="PF02743">
    <property type="entry name" value="dCache_1"/>
    <property type="match status" value="1"/>
</dbReference>
<dbReference type="EMBL" id="BAABDM010000001">
    <property type="protein sequence ID" value="GAA4089547.1"/>
    <property type="molecule type" value="Genomic_DNA"/>
</dbReference>
<dbReference type="InterPro" id="IPR017055">
    <property type="entry name" value="Sig_transdc_His_kinase_DctB"/>
</dbReference>
<evidence type="ECO:0000256" key="11">
    <source>
        <dbReference type="ARBA" id="ARBA00022989"/>
    </source>
</evidence>